<evidence type="ECO:0000256" key="2">
    <source>
        <dbReference type="ARBA" id="ARBA00006479"/>
    </source>
</evidence>
<evidence type="ECO:0000256" key="4">
    <source>
        <dbReference type="ARBA" id="ARBA00023125"/>
    </source>
</evidence>
<dbReference type="Gene3D" id="3.30.420.40">
    <property type="match status" value="2"/>
</dbReference>
<comment type="function">
    <text evidence="1">Transcriptional repressor of xylose-utilizing enzymes.</text>
</comment>
<dbReference type="EMBL" id="JAUSUG010000019">
    <property type="protein sequence ID" value="MDQ0256742.1"/>
    <property type="molecule type" value="Genomic_DNA"/>
</dbReference>
<dbReference type="InterPro" id="IPR036390">
    <property type="entry name" value="WH_DNA-bd_sf"/>
</dbReference>
<dbReference type="RefSeq" id="WP_307329363.1">
    <property type="nucleotide sequence ID" value="NZ_JAUSUG010000019.1"/>
</dbReference>
<dbReference type="InterPro" id="IPR043129">
    <property type="entry name" value="ATPase_NBD"/>
</dbReference>
<keyword evidence="4" id="KW-0238">DNA-binding</keyword>
<dbReference type="Proteomes" id="UP001230005">
    <property type="component" value="Unassembled WGS sequence"/>
</dbReference>
<dbReference type="PANTHER" id="PTHR18964:SF149">
    <property type="entry name" value="BIFUNCTIONAL UDP-N-ACETYLGLUCOSAMINE 2-EPIMERASE_N-ACETYLMANNOSAMINE KINASE"/>
    <property type="match status" value="1"/>
</dbReference>
<dbReference type="GO" id="GO:0016301">
    <property type="term" value="F:kinase activity"/>
    <property type="evidence" value="ECO:0007669"/>
    <property type="project" value="UniProtKB-KW"/>
</dbReference>
<reference evidence="5 6" key="1">
    <citation type="submission" date="2023-07" db="EMBL/GenBank/DDBJ databases">
        <title>Genomic Encyclopedia of Type Strains, Phase IV (KMG-IV): sequencing the most valuable type-strain genomes for metagenomic binning, comparative biology and taxonomic classification.</title>
        <authorList>
            <person name="Goeker M."/>
        </authorList>
    </citation>
    <scope>NUCLEOTIDE SEQUENCE [LARGE SCALE GENOMIC DNA]</scope>
    <source>
        <strain evidence="5 6">DSM 9768</strain>
    </source>
</reference>
<dbReference type="PANTHER" id="PTHR18964">
    <property type="entry name" value="ROK (REPRESSOR, ORF, KINASE) FAMILY"/>
    <property type="match status" value="1"/>
</dbReference>
<gene>
    <name evidence="5" type="ORF">J2S74_004164</name>
</gene>
<dbReference type="SUPFAM" id="SSF46785">
    <property type="entry name" value="Winged helix' DNA-binding domain"/>
    <property type="match status" value="1"/>
</dbReference>
<protein>
    <submittedName>
        <fullName evidence="5">NBD/HSP70 family sugar kinase</fullName>
    </submittedName>
</protein>
<sequence>MNTGDASYIKKMNRRILIEETIQNVSLSRSDLARITGLNKATVSTQISDLLNDHIVTEIRERESNTRGRKPILLEINGQAGYSIGIDIDDNSINVIFINLKGNPIKKMQIPVISNNLEQVIDSIIKRLSPSILKHNSMYQPIGLIGIGIGIHGIVNNDDEIIFTPKHNWSNVEITSKLEKAFQTKVFVDNNANLCAFAEQVYDEHIPDLFCVTLYSGIGLGIISKNEIYRGYHGFAGEIGHMIVETDGLHCSCGNKGCWELYASEKALKNRISNSFPTATSCNGFEELLRDHKFDSIIDHYIHYLAAGLNNIINIFNPEELILNGTMIKSGSPITERIHQKLKSKINNYREIRASNIRGNACALGGAVFALKQFFQIDTMNLVPYDYLNSKVLT</sequence>
<organism evidence="5 6">
    <name type="scientific">Evansella vedderi</name>
    <dbReference type="NCBI Taxonomy" id="38282"/>
    <lineage>
        <taxon>Bacteria</taxon>
        <taxon>Bacillati</taxon>
        <taxon>Bacillota</taxon>
        <taxon>Bacilli</taxon>
        <taxon>Bacillales</taxon>
        <taxon>Bacillaceae</taxon>
        <taxon>Evansella</taxon>
    </lineage>
</organism>
<dbReference type="SUPFAM" id="SSF53067">
    <property type="entry name" value="Actin-like ATPase domain"/>
    <property type="match status" value="1"/>
</dbReference>
<dbReference type="PROSITE" id="PS01125">
    <property type="entry name" value="ROK"/>
    <property type="match status" value="1"/>
</dbReference>
<dbReference type="Pfam" id="PF00480">
    <property type="entry name" value="ROK"/>
    <property type="match status" value="1"/>
</dbReference>
<keyword evidence="3" id="KW-0119">Carbohydrate metabolism</keyword>
<keyword evidence="3" id="KW-0859">Xylose metabolism</keyword>
<dbReference type="InterPro" id="IPR011991">
    <property type="entry name" value="ArsR-like_HTH"/>
</dbReference>
<name>A0ABT9ZZS6_9BACI</name>
<dbReference type="CDD" id="cd00090">
    <property type="entry name" value="HTH_ARSR"/>
    <property type="match status" value="1"/>
</dbReference>
<evidence type="ECO:0000256" key="1">
    <source>
        <dbReference type="ARBA" id="ARBA00002486"/>
    </source>
</evidence>
<evidence type="ECO:0000313" key="5">
    <source>
        <dbReference type="EMBL" id="MDQ0256742.1"/>
    </source>
</evidence>
<keyword evidence="5" id="KW-0418">Kinase</keyword>
<proteinExistence type="inferred from homology"/>
<keyword evidence="6" id="KW-1185">Reference proteome</keyword>
<dbReference type="InterPro" id="IPR049874">
    <property type="entry name" value="ROK_cs"/>
</dbReference>
<evidence type="ECO:0000256" key="3">
    <source>
        <dbReference type="ARBA" id="ARBA00022629"/>
    </source>
</evidence>
<dbReference type="Gene3D" id="1.10.10.10">
    <property type="entry name" value="Winged helix-like DNA-binding domain superfamily/Winged helix DNA-binding domain"/>
    <property type="match status" value="1"/>
</dbReference>
<evidence type="ECO:0000313" key="6">
    <source>
        <dbReference type="Proteomes" id="UP001230005"/>
    </source>
</evidence>
<dbReference type="InterPro" id="IPR000600">
    <property type="entry name" value="ROK"/>
</dbReference>
<comment type="caution">
    <text evidence="5">The sequence shown here is derived from an EMBL/GenBank/DDBJ whole genome shotgun (WGS) entry which is preliminary data.</text>
</comment>
<keyword evidence="5" id="KW-0808">Transferase</keyword>
<dbReference type="InterPro" id="IPR036388">
    <property type="entry name" value="WH-like_DNA-bd_sf"/>
</dbReference>
<accession>A0ABT9ZZS6</accession>
<comment type="similarity">
    <text evidence="2">Belongs to the ROK (NagC/XylR) family.</text>
</comment>